<dbReference type="InterPro" id="IPR016181">
    <property type="entry name" value="Acyl_CoA_acyltransferase"/>
</dbReference>
<name>A0A2G8RF00_9RHOB</name>
<comment type="caution">
    <text evidence="3">The sequence shown here is derived from an EMBL/GenBank/DDBJ whole genome shotgun (WGS) entry which is preliminary data.</text>
</comment>
<dbReference type="PANTHER" id="PTHR13947:SF37">
    <property type="entry name" value="LD18367P"/>
    <property type="match status" value="1"/>
</dbReference>
<dbReference type="EMBL" id="AWWI01000066">
    <property type="protein sequence ID" value="PIL20102.1"/>
    <property type="molecule type" value="Genomic_DNA"/>
</dbReference>
<gene>
    <name evidence="3" type="ORF">P775_10565</name>
</gene>
<dbReference type="GO" id="GO:0008080">
    <property type="term" value="F:N-acetyltransferase activity"/>
    <property type="evidence" value="ECO:0007669"/>
    <property type="project" value="InterPro"/>
</dbReference>
<dbReference type="SUPFAM" id="SSF55729">
    <property type="entry name" value="Acyl-CoA N-acyltransferases (Nat)"/>
    <property type="match status" value="1"/>
</dbReference>
<evidence type="ECO:0000259" key="2">
    <source>
        <dbReference type="PROSITE" id="PS51186"/>
    </source>
</evidence>
<evidence type="ECO:0000313" key="3">
    <source>
        <dbReference type="EMBL" id="PIL20102.1"/>
    </source>
</evidence>
<dbReference type="Pfam" id="PF00583">
    <property type="entry name" value="Acetyltransf_1"/>
    <property type="match status" value="1"/>
</dbReference>
<keyword evidence="1" id="KW-0808">Transferase</keyword>
<dbReference type="PROSITE" id="PS51186">
    <property type="entry name" value="GNAT"/>
    <property type="match status" value="1"/>
</dbReference>
<proteinExistence type="predicted"/>
<dbReference type="CDD" id="cd04301">
    <property type="entry name" value="NAT_SF"/>
    <property type="match status" value="1"/>
</dbReference>
<evidence type="ECO:0000313" key="4">
    <source>
        <dbReference type="Proteomes" id="UP000231259"/>
    </source>
</evidence>
<dbReference type="Gene3D" id="3.40.630.30">
    <property type="match status" value="1"/>
</dbReference>
<keyword evidence="4" id="KW-1185">Reference proteome</keyword>
<feature type="domain" description="N-acetyltransferase" evidence="2">
    <location>
        <begin position="5"/>
        <end position="197"/>
    </location>
</feature>
<reference evidence="3 4" key="1">
    <citation type="submission" date="2013-09" db="EMBL/GenBank/DDBJ databases">
        <title>Genome sequencing of Phaeobacter antarcticus sp. nov. SM1211.</title>
        <authorList>
            <person name="Zhang X.-Y."/>
            <person name="Liu C."/>
            <person name="Chen X.-L."/>
            <person name="Xie B.-B."/>
            <person name="Qin Q.-L."/>
            <person name="Rong J.-C."/>
            <person name="Zhang Y.-Z."/>
        </authorList>
    </citation>
    <scope>NUCLEOTIDE SEQUENCE [LARGE SCALE GENOMIC DNA]</scope>
    <source>
        <strain evidence="3 4">SM1211</strain>
    </source>
</reference>
<dbReference type="RefSeq" id="WP_099910889.1">
    <property type="nucleotide sequence ID" value="NZ_AWWI01000066.1"/>
</dbReference>
<evidence type="ECO:0000256" key="1">
    <source>
        <dbReference type="ARBA" id="ARBA00022679"/>
    </source>
</evidence>
<sequence>MIAPITFRPARSGDCSDLAVLSDMASRRLASAMWDRAAGAGQSGLEIGREKIRTDVGQTFHYTHWVVAERDGQLLGGMNSCRIARVSGTSAQAELPEFLVPLNALKAVAVGTWYIATAAVLPEARGQGVGSALLAKAEELARDAGCRQLTLMVGSFNAGAHRLYLRCGFREWDRRGFVPFDRSDQSGEWILMVRDLP</sequence>
<dbReference type="InterPro" id="IPR000182">
    <property type="entry name" value="GNAT_dom"/>
</dbReference>
<organism evidence="3 4">
    <name type="scientific">Puniceibacterium antarcticum</name>
    <dbReference type="NCBI Taxonomy" id="1206336"/>
    <lineage>
        <taxon>Bacteria</taxon>
        <taxon>Pseudomonadati</taxon>
        <taxon>Pseudomonadota</taxon>
        <taxon>Alphaproteobacteria</taxon>
        <taxon>Rhodobacterales</taxon>
        <taxon>Paracoccaceae</taxon>
        <taxon>Puniceibacterium</taxon>
    </lineage>
</organism>
<dbReference type="AlphaFoldDB" id="A0A2G8RF00"/>
<dbReference type="PANTHER" id="PTHR13947">
    <property type="entry name" value="GNAT FAMILY N-ACETYLTRANSFERASE"/>
    <property type="match status" value="1"/>
</dbReference>
<protein>
    <recommendedName>
        <fullName evidence="2">N-acetyltransferase domain-containing protein</fullName>
    </recommendedName>
</protein>
<dbReference type="OrthoDB" id="9804026at2"/>
<dbReference type="InterPro" id="IPR050769">
    <property type="entry name" value="NAT_camello-type"/>
</dbReference>
<accession>A0A2G8RF00</accession>
<dbReference type="Proteomes" id="UP000231259">
    <property type="component" value="Unassembled WGS sequence"/>
</dbReference>